<dbReference type="PANTHER" id="PTHR43537:SF39">
    <property type="entry name" value="HTH-TYPE TRANSCRIPTIONAL REGULATOR MCBR"/>
    <property type="match status" value="1"/>
</dbReference>
<dbReference type="Pfam" id="PF07729">
    <property type="entry name" value="FCD"/>
    <property type="match status" value="1"/>
</dbReference>
<dbReference type="SMART" id="SM00345">
    <property type="entry name" value="HTH_GNTR"/>
    <property type="match status" value="1"/>
</dbReference>
<evidence type="ECO:0000259" key="4">
    <source>
        <dbReference type="PROSITE" id="PS50949"/>
    </source>
</evidence>
<dbReference type="InterPro" id="IPR000524">
    <property type="entry name" value="Tscrpt_reg_HTH_GntR"/>
</dbReference>
<dbReference type="GO" id="GO:0003700">
    <property type="term" value="F:DNA-binding transcription factor activity"/>
    <property type="evidence" value="ECO:0007669"/>
    <property type="project" value="InterPro"/>
</dbReference>
<dbReference type="Pfam" id="PF00392">
    <property type="entry name" value="GntR"/>
    <property type="match status" value="1"/>
</dbReference>
<dbReference type="Gene3D" id="1.10.10.10">
    <property type="entry name" value="Winged helix-like DNA-binding domain superfamily/Winged helix DNA-binding domain"/>
    <property type="match status" value="1"/>
</dbReference>
<reference evidence="5 6" key="1">
    <citation type="submission" date="2013-10" db="EMBL/GenBank/DDBJ databases">
        <title>Salinisphaera halophila YIM 95161 Genome Sequencing.</title>
        <authorList>
            <person name="Lai Q."/>
            <person name="Li C."/>
            <person name="Shao Z."/>
        </authorList>
    </citation>
    <scope>NUCLEOTIDE SEQUENCE [LARGE SCALE GENOMIC DNA]</scope>
    <source>
        <strain evidence="5 6">YIM 95161</strain>
    </source>
</reference>
<dbReference type="InterPro" id="IPR008920">
    <property type="entry name" value="TF_FadR/GntR_C"/>
</dbReference>
<dbReference type="Proteomes" id="UP000285123">
    <property type="component" value="Unassembled WGS sequence"/>
</dbReference>
<dbReference type="InterPro" id="IPR011711">
    <property type="entry name" value="GntR_C"/>
</dbReference>
<comment type="caution">
    <text evidence="5">The sequence shown here is derived from an EMBL/GenBank/DDBJ whole genome shotgun (WGS) entry which is preliminary data.</text>
</comment>
<dbReference type="SMART" id="SM00895">
    <property type="entry name" value="FCD"/>
    <property type="match status" value="1"/>
</dbReference>
<dbReference type="AlphaFoldDB" id="A0A423PDJ6"/>
<dbReference type="PROSITE" id="PS50949">
    <property type="entry name" value="HTH_GNTR"/>
    <property type="match status" value="1"/>
</dbReference>
<dbReference type="PANTHER" id="PTHR43537">
    <property type="entry name" value="TRANSCRIPTIONAL REGULATOR, GNTR FAMILY"/>
    <property type="match status" value="1"/>
</dbReference>
<dbReference type="SUPFAM" id="SSF48008">
    <property type="entry name" value="GntR ligand-binding domain-like"/>
    <property type="match status" value="1"/>
</dbReference>
<proteinExistence type="predicted"/>
<evidence type="ECO:0000313" key="5">
    <source>
        <dbReference type="EMBL" id="ROO23112.1"/>
    </source>
</evidence>
<dbReference type="InterPro" id="IPR036388">
    <property type="entry name" value="WH-like_DNA-bd_sf"/>
</dbReference>
<evidence type="ECO:0000256" key="3">
    <source>
        <dbReference type="ARBA" id="ARBA00023163"/>
    </source>
</evidence>
<name>A0A423PDJ6_9GAMM</name>
<keyword evidence="3" id="KW-0804">Transcription</keyword>
<evidence type="ECO:0000313" key="6">
    <source>
        <dbReference type="Proteomes" id="UP000285123"/>
    </source>
</evidence>
<accession>A0A423PDJ6</accession>
<sequence length="235" mass="26367">METDTTRKLSQVTKNNLSDLAYQQLRRALMRSELPPGERLRLRPLSKHLGISATPIREALIRLVSENALKLDARGTAVVPLLKLAELREIQSLRIMLEGEAGTQAAQRITSAELEALRAIQHEIADCHATEDFDRALLLNEKFHFGVITASGMPINYQILETLWMRCGPILSHLYDTGNFSWAVHPHDVVLEGLETQDGAMVREAIRRDIIEGGQSLIDYLSAQENPPMARRASR</sequence>
<evidence type="ECO:0000256" key="2">
    <source>
        <dbReference type="ARBA" id="ARBA00023125"/>
    </source>
</evidence>
<dbReference type="EMBL" id="AYKF01000143">
    <property type="protein sequence ID" value="ROO23112.1"/>
    <property type="molecule type" value="Genomic_DNA"/>
</dbReference>
<keyword evidence="2" id="KW-0238">DNA-binding</keyword>
<feature type="domain" description="HTH gntR-type" evidence="4">
    <location>
        <begin position="15"/>
        <end position="81"/>
    </location>
</feature>
<dbReference type="InterPro" id="IPR036390">
    <property type="entry name" value="WH_DNA-bd_sf"/>
</dbReference>
<dbReference type="RefSeq" id="WP_123592590.1">
    <property type="nucleotide sequence ID" value="NZ_AYKF01000143.1"/>
</dbReference>
<dbReference type="SUPFAM" id="SSF46785">
    <property type="entry name" value="Winged helix' DNA-binding domain"/>
    <property type="match status" value="1"/>
</dbReference>
<evidence type="ECO:0000256" key="1">
    <source>
        <dbReference type="ARBA" id="ARBA00023015"/>
    </source>
</evidence>
<dbReference type="OrthoDB" id="8689330at2"/>
<protein>
    <submittedName>
        <fullName evidence="5">GntR family transcriptional regulator</fullName>
    </submittedName>
</protein>
<dbReference type="Gene3D" id="1.20.120.530">
    <property type="entry name" value="GntR ligand-binding domain-like"/>
    <property type="match status" value="1"/>
</dbReference>
<gene>
    <name evidence="5" type="ORF">SAHL_17050</name>
</gene>
<organism evidence="5 6">
    <name type="scientific">Salinisphaera orenii YIM 95161</name>
    <dbReference type="NCBI Taxonomy" id="1051139"/>
    <lineage>
        <taxon>Bacteria</taxon>
        <taxon>Pseudomonadati</taxon>
        <taxon>Pseudomonadota</taxon>
        <taxon>Gammaproteobacteria</taxon>
        <taxon>Salinisphaerales</taxon>
        <taxon>Salinisphaeraceae</taxon>
        <taxon>Salinisphaera</taxon>
    </lineage>
</organism>
<dbReference type="GO" id="GO:0003677">
    <property type="term" value="F:DNA binding"/>
    <property type="evidence" value="ECO:0007669"/>
    <property type="project" value="UniProtKB-KW"/>
</dbReference>
<keyword evidence="1" id="KW-0805">Transcription regulation</keyword>